<keyword evidence="3" id="KW-1185">Reference proteome</keyword>
<dbReference type="KEGG" id="rhy:RD110_01220"/>
<keyword evidence="2" id="KW-0418">Kinase</keyword>
<organism evidence="2 3">
    <name type="scientific">Rhodoferax koreensis</name>
    <dbReference type="NCBI Taxonomy" id="1842727"/>
    <lineage>
        <taxon>Bacteria</taxon>
        <taxon>Pseudomonadati</taxon>
        <taxon>Pseudomonadota</taxon>
        <taxon>Betaproteobacteria</taxon>
        <taxon>Burkholderiales</taxon>
        <taxon>Comamonadaceae</taxon>
        <taxon>Rhodoferax</taxon>
    </lineage>
</organism>
<dbReference type="RefSeq" id="WP_076195919.1">
    <property type="nucleotide sequence ID" value="NZ_CP019236.1"/>
</dbReference>
<dbReference type="STRING" id="1842727.RD110_01220"/>
<keyword evidence="1" id="KW-1133">Transmembrane helix</keyword>
<keyword evidence="1" id="KW-0812">Transmembrane</keyword>
<dbReference type="Proteomes" id="UP000186609">
    <property type="component" value="Chromosome"/>
</dbReference>
<feature type="transmembrane region" description="Helical" evidence="1">
    <location>
        <begin position="29"/>
        <end position="47"/>
    </location>
</feature>
<proteinExistence type="predicted"/>
<name>A0A1P8JQG3_9BURK</name>
<gene>
    <name evidence="2" type="ORF">RD110_01220</name>
</gene>
<keyword evidence="1" id="KW-0472">Membrane</keyword>
<protein>
    <submittedName>
        <fullName evidence="2">Glycerate kinase</fullName>
    </submittedName>
</protein>
<evidence type="ECO:0000313" key="2">
    <source>
        <dbReference type="EMBL" id="APW35996.1"/>
    </source>
</evidence>
<reference evidence="2 3" key="1">
    <citation type="submission" date="2017-01" db="EMBL/GenBank/DDBJ databases">
        <authorList>
            <person name="Mah S.A."/>
            <person name="Swanson W.J."/>
            <person name="Moy G.W."/>
            <person name="Vacquier V.D."/>
        </authorList>
    </citation>
    <scope>NUCLEOTIDE SEQUENCE [LARGE SCALE GENOMIC DNA]</scope>
    <source>
        <strain evidence="2 3">DCY110</strain>
    </source>
</reference>
<dbReference type="GO" id="GO:0016301">
    <property type="term" value="F:kinase activity"/>
    <property type="evidence" value="ECO:0007669"/>
    <property type="project" value="UniProtKB-KW"/>
</dbReference>
<dbReference type="OrthoDB" id="8907926at2"/>
<dbReference type="AlphaFoldDB" id="A0A1P8JQG3"/>
<keyword evidence="2" id="KW-0808">Transferase</keyword>
<sequence>MKLMKYVPMLVGVALTVFAYQRFGWQGVLVVTGGIVMWALLHITRTMKVMQNAANRPIGYVGSAVMLNAKLKPGMTLLHVIAMTKALGEQISAKDVQPEIFRWTDGTQSRVDCEFADGKLVQWALFRPVQADDANGATGAPAP</sequence>
<evidence type="ECO:0000313" key="3">
    <source>
        <dbReference type="Proteomes" id="UP000186609"/>
    </source>
</evidence>
<accession>A0A1P8JQG3</accession>
<dbReference type="EMBL" id="CP019236">
    <property type="protein sequence ID" value="APW35996.1"/>
    <property type="molecule type" value="Genomic_DNA"/>
</dbReference>
<evidence type="ECO:0000256" key="1">
    <source>
        <dbReference type="SAM" id="Phobius"/>
    </source>
</evidence>